<evidence type="ECO:0000313" key="3">
    <source>
        <dbReference type="Proteomes" id="UP000799779"/>
    </source>
</evidence>
<feature type="region of interest" description="Disordered" evidence="1">
    <location>
        <begin position="442"/>
        <end position="472"/>
    </location>
</feature>
<keyword evidence="3" id="KW-1185">Reference proteome</keyword>
<dbReference type="InterPro" id="IPR015943">
    <property type="entry name" value="WD40/YVTN_repeat-like_dom_sf"/>
</dbReference>
<dbReference type="AlphaFoldDB" id="A0A6A5WPU5"/>
<dbReference type="Proteomes" id="UP000799779">
    <property type="component" value="Unassembled WGS sequence"/>
</dbReference>
<gene>
    <name evidence="2" type="ORF">P154DRAFT_490917</name>
</gene>
<feature type="region of interest" description="Disordered" evidence="1">
    <location>
        <begin position="224"/>
        <end position="266"/>
    </location>
</feature>
<feature type="region of interest" description="Disordered" evidence="1">
    <location>
        <begin position="85"/>
        <end position="114"/>
    </location>
</feature>
<organism evidence="2 3">
    <name type="scientific">Amniculicola lignicola CBS 123094</name>
    <dbReference type="NCBI Taxonomy" id="1392246"/>
    <lineage>
        <taxon>Eukaryota</taxon>
        <taxon>Fungi</taxon>
        <taxon>Dikarya</taxon>
        <taxon>Ascomycota</taxon>
        <taxon>Pezizomycotina</taxon>
        <taxon>Dothideomycetes</taxon>
        <taxon>Pleosporomycetidae</taxon>
        <taxon>Pleosporales</taxon>
        <taxon>Amniculicolaceae</taxon>
        <taxon>Amniculicola</taxon>
    </lineage>
</organism>
<dbReference type="EMBL" id="ML977585">
    <property type="protein sequence ID" value="KAF2001095.1"/>
    <property type="molecule type" value="Genomic_DNA"/>
</dbReference>
<feature type="compositionally biased region" description="Basic residues" evidence="1">
    <location>
        <begin position="248"/>
        <end position="262"/>
    </location>
</feature>
<sequence>MKPIITTQTKTALLRYELPGRVYQAVVYPVKAPNGSTIILYAHETGVAVIWRGGRPLKKAAVAQKQAPKPAPKVNGASSDAIMIIDSDDDEPPAPQPPPQAEFEDDEEELDPDEPYPSIIQQLRLSLNTEVLHIAVPQIPPVASIRSVDSVPAIFSNKMVFTVACADYSVRVVTLPLNPPSDAAKATVVNSKSQCGEEVIRIPSHAGHQTIPGGIAMTWTSRSSPMFEGEDTEDEMDVDEEEDSSTTPRRRRAGRRQSRSRSGRRDGAEGFDLLVASHSRELGGLLKIWRFELSEQSVTASNPISAYQTLSLPSPATHIAFSSAQSPKRRHSQLLITDTSGSARIYDPFAVPPKRRRASSKPGCYVAHFRSTWESSSSATPFTSPTLARHKSILSAAWTSDGRSIFALLSDGEWGIWDTDRTGPNPPADPSSFSIRGYLDSADRTRSSNNPSSPKSRNRHSSLAPSTPNTKKVKEVNLFEGAPTGPSIPNHGGVSVASLQSDNGGAPEDAVIVWYGSDVYRIANLSQFWTRTASGNAAGGFLSPGLSRIQGLPLFGEAITSISQFATTTKEARMAIPRDVLVAGEHRLVVLTSVAQAEGRDLNGLFQKERSEMEELRQTDRALLGRGELDLGGVERLLGDMEAGGSGSAAFGSMVLGGQRKVGFTNSTS</sequence>
<feature type="compositionally biased region" description="Acidic residues" evidence="1">
    <location>
        <begin position="102"/>
        <end position="114"/>
    </location>
</feature>
<dbReference type="SUPFAM" id="SSF50978">
    <property type="entry name" value="WD40 repeat-like"/>
    <property type="match status" value="1"/>
</dbReference>
<proteinExistence type="predicted"/>
<dbReference type="Gene3D" id="2.130.10.10">
    <property type="entry name" value="YVTN repeat-like/Quinoprotein amine dehydrogenase"/>
    <property type="match status" value="1"/>
</dbReference>
<evidence type="ECO:0008006" key="4">
    <source>
        <dbReference type="Google" id="ProtNLM"/>
    </source>
</evidence>
<feature type="compositionally biased region" description="Acidic residues" evidence="1">
    <location>
        <begin position="228"/>
        <end position="244"/>
    </location>
</feature>
<protein>
    <recommendedName>
        <fullName evidence="4">WD40 repeat-like protein</fullName>
    </recommendedName>
</protein>
<name>A0A6A5WPU5_9PLEO</name>
<evidence type="ECO:0000313" key="2">
    <source>
        <dbReference type="EMBL" id="KAF2001095.1"/>
    </source>
</evidence>
<accession>A0A6A5WPU5</accession>
<evidence type="ECO:0000256" key="1">
    <source>
        <dbReference type="SAM" id="MobiDB-lite"/>
    </source>
</evidence>
<dbReference type="InterPro" id="IPR036322">
    <property type="entry name" value="WD40_repeat_dom_sf"/>
</dbReference>
<dbReference type="OrthoDB" id="5323870at2759"/>
<reference evidence="2" key="1">
    <citation type="journal article" date="2020" name="Stud. Mycol.">
        <title>101 Dothideomycetes genomes: a test case for predicting lifestyles and emergence of pathogens.</title>
        <authorList>
            <person name="Haridas S."/>
            <person name="Albert R."/>
            <person name="Binder M."/>
            <person name="Bloem J."/>
            <person name="Labutti K."/>
            <person name="Salamov A."/>
            <person name="Andreopoulos B."/>
            <person name="Baker S."/>
            <person name="Barry K."/>
            <person name="Bills G."/>
            <person name="Bluhm B."/>
            <person name="Cannon C."/>
            <person name="Castanera R."/>
            <person name="Culley D."/>
            <person name="Daum C."/>
            <person name="Ezra D."/>
            <person name="Gonzalez J."/>
            <person name="Henrissat B."/>
            <person name="Kuo A."/>
            <person name="Liang C."/>
            <person name="Lipzen A."/>
            <person name="Lutzoni F."/>
            <person name="Magnuson J."/>
            <person name="Mondo S."/>
            <person name="Nolan M."/>
            <person name="Ohm R."/>
            <person name="Pangilinan J."/>
            <person name="Park H.-J."/>
            <person name="Ramirez L."/>
            <person name="Alfaro M."/>
            <person name="Sun H."/>
            <person name="Tritt A."/>
            <person name="Yoshinaga Y."/>
            <person name="Zwiers L.-H."/>
            <person name="Turgeon B."/>
            <person name="Goodwin S."/>
            <person name="Spatafora J."/>
            <person name="Crous P."/>
            <person name="Grigoriev I."/>
        </authorList>
    </citation>
    <scope>NUCLEOTIDE SEQUENCE</scope>
    <source>
        <strain evidence="2">CBS 123094</strain>
    </source>
</reference>